<name>A0AAD5QH31_PARTN</name>
<evidence type="ECO:0000313" key="3">
    <source>
        <dbReference type="EMBL" id="KAJ1346691.1"/>
    </source>
</evidence>
<gene>
    <name evidence="3" type="ORF">KIN20_001578</name>
</gene>
<evidence type="ECO:0000313" key="4">
    <source>
        <dbReference type="Proteomes" id="UP001196413"/>
    </source>
</evidence>
<evidence type="ECO:0000256" key="2">
    <source>
        <dbReference type="SAM" id="SignalP"/>
    </source>
</evidence>
<comment type="caution">
    <text evidence="3">The sequence shown here is derived from an EMBL/GenBank/DDBJ whole genome shotgun (WGS) entry which is preliminary data.</text>
</comment>
<proteinExistence type="predicted"/>
<evidence type="ECO:0000256" key="1">
    <source>
        <dbReference type="SAM" id="MobiDB-lite"/>
    </source>
</evidence>
<keyword evidence="2" id="KW-0732">Signal</keyword>
<feature type="chain" id="PRO_5041926866" evidence="2">
    <location>
        <begin position="23"/>
        <end position="152"/>
    </location>
</feature>
<feature type="signal peptide" evidence="2">
    <location>
        <begin position="1"/>
        <end position="22"/>
    </location>
</feature>
<dbReference type="EMBL" id="JAHQIW010000207">
    <property type="protein sequence ID" value="KAJ1346691.1"/>
    <property type="molecule type" value="Genomic_DNA"/>
</dbReference>
<keyword evidence="4" id="KW-1185">Reference proteome</keyword>
<accession>A0AAD5QH31</accession>
<reference evidence="3" key="1">
    <citation type="submission" date="2021-06" db="EMBL/GenBank/DDBJ databases">
        <title>Parelaphostrongylus tenuis whole genome reference sequence.</title>
        <authorList>
            <person name="Garwood T.J."/>
            <person name="Larsen P.A."/>
            <person name="Fountain-Jones N.M."/>
            <person name="Garbe J.R."/>
            <person name="Macchietto M.G."/>
            <person name="Kania S.A."/>
            <person name="Gerhold R.W."/>
            <person name="Richards J.E."/>
            <person name="Wolf T.M."/>
        </authorList>
    </citation>
    <scope>NUCLEOTIDE SEQUENCE</scope>
    <source>
        <strain evidence="3">MNPRO001-30</strain>
        <tissue evidence="3">Meninges</tissue>
    </source>
</reference>
<feature type="compositionally biased region" description="Polar residues" evidence="1">
    <location>
        <begin position="40"/>
        <end position="54"/>
    </location>
</feature>
<organism evidence="3 4">
    <name type="scientific">Parelaphostrongylus tenuis</name>
    <name type="common">Meningeal worm</name>
    <dbReference type="NCBI Taxonomy" id="148309"/>
    <lineage>
        <taxon>Eukaryota</taxon>
        <taxon>Metazoa</taxon>
        <taxon>Ecdysozoa</taxon>
        <taxon>Nematoda</taxon>
        <taxon>Chromadorea</taxon>
        <taxon>Rhabditida</taxon>
        <taxon>Rhabditina</taxon>
        <taxon>Rhabditomorpha</taxon>
        <taxon>Strongyloidea</taxon>
        <taxon>Metastrongylidae</taxon>
        <taxon>Parelaphostrongylus</taxon>
    </lineage>
</organism>
<dbReference type="Proteomes" id="UP001196413">
    <property type="component" value="Unassembled WGS sequence"/>
</dbReference>
<sequence>MAQSNVYISMAIFLGLLQGYRCGTTERDTPAAWKDPNDPTAAQTSSKIGANGNENKISHYDPTLRLILRQIFKELGVDPLEKAFFSRSARISLSSLSMKVIGSYLENESAENELAMKEQVRGALHNMIEVYEDDSVSAWEEIVTMTRHGFLC</sequence>
<feature type="region of interest" description="Disordered" evidence="1">
    <location>
        <begin position="28"/>
        <end position="54"/>
    </location>
</feature>
<dbReference type="AlphaFoldDB" id="A0AAD5QH31"/>
<protein>
    <submittedName>
        <fullName evidence="3">Uncharacterized protein</fullName>
    </submittedName>
</protein>